<comment type="subunit">
    <text evidence="11">Component of the MCM2-7 complex.</text>
</comment>
<keyword evidence="6 11" id="KW-0347">Helicase</keyword>
<feature type="region of interest" description="Disordered" evidence="12">
    <location>
        <begin position="509"/>
        <end position="539"/>
    </location>
</feature>
<dbReference type="InterPro" id="IPR027417">
    <property type="entry name" value="P-loop_NTPase"/>
</dbReference>
<dbReference type="PRINTS" id="PR01660">
    <property type="entry name" value="MCMPROTEIN4"/>
</dbReference>
<dbReference type="FunFam" id="2.20.28.10:FF:000003">
    <property type="entry name" value="DNA helicase"/>
    <property type="match status" value="1"/>
</dbReference>
<evidence type="ECO:0000256" key="10">
    <source>
        <dbReference type="RuleBase" id="RU004070"/>
    </source>
</evidence>
<feature type="compositionally biased region" description="Basic and acidic residues" evidence="12">
    <location>
        <begin position="100"/>
        <end position="111"/>
    </location>
</feature>
<dbReference type="InterPro" id="IPR018525">
    <property type="entry name" value="MCM_CS"/>
</dbReference>
<dbReference type="GO" id="GO:0000727">
    <property type="term" value="P:double-strand break repair via break-induced replication"/>
    <property type="evidence" value="ECO:0007669"/>
    <property type="project" value="TreeGrafter"/>
</dbReference>
<proteinExistence type="inferred from homology"/>
<dbReference type="Gene3D" id="3.40.50.300">
    <property type="entry name" value="P-loop containing nucleotide triphosphate hydrolases"/>
    <property type="match status" value="1"/>
</dbReference>
<dbReference type="GO" id="GO:0043596">
    <property type="term" value="C:nuclear replication fork"/>
    <property type="evidence" value="ECO:0007669"/>
    <property type="project" value="UniProtKB-ARBA"/>
</dbReference>
<evidence type="ECO:0000256" key="12">
    <source>
        <dbReference type="SAM" id="MobiDB-lite"/>
    </source>
</evidence>
<evidence type="ECO:0000259" key="13">
    <source>
        <dbReference type="PROSITE" id="PS50051"/>
    </source>
</evidence>
<accession>A0A8H5HIN0</accession>
<dbReference type="GO" id="GO:1902975">
    <property type="term" value="P:mitotic DNA replication initiation"/>
    <property type="evidence" value="ECO:0007669"/>
    <property type="project" value="TreeGrafter"/>
</dbReference>
<evidence type="ECO:0000256" key="5">
    <source>
        <dbReference type="ARBA" id="ARBA00022801"/>
    </source>
</evidence>
<dbReference type="Pfam" id="PF21128">
    <property type="entry name" value="WHD_MCM4"/>
    <property type="match status" value="1"/>
</dbReference>
<dbReference type="GO" id="GO:0006279">
    <property type="term" value="P:premeiotic DNA replication"/>
    <property type="evidence" value="ECO:0007669"/>
    <property type="project" value="UniProtKB-ARBA"/>
</dbReference>
<dbReference type="EMBL" id="JAACJP010000005">
    <property type="protein sequence ID" value="KAF5384063.1"/>
    <property type="molecule type" value="Genomic_DNA"/>
</dbReference>
<comment type="catalytic activity">
    <reaction evidence="11">
        <text>ATP + H2O = ADP + phosphate + H(+)</text>
        <dbReference type="Rhea" id="RHEA:13065"/>
        <dbReference type="ChEBI" id="CHEBI:15377"/>
        <dbReference type="ChEBI" id="CHEBI:15378"/>
        <dbReference type="ChEBI" id="CHEBI:30616"/>
        <dbReference type="ChEBI" id="CHEBI:43474"/>
        <dbReference type="ChEBI" id="CHEBI:456216"/>
        <dbReference type="EC" id="3.6.4.12"/>
    </reaction>
</comment>
<dbReference type="GO" id="GO:0031261">
    <property type="term" value="C:DNA replication preinitiation complex"/>
    <property type="evidence" value="ECO:0007669"/>
    <property type="project" value="UniProtKB-ARBA"/>
</dbReference>
<dbReference type="CDD" id="cd17755">
    <property type="entry name" value="MCM4"/>
    <property type="match status" value="1"/>
</dbReference>
<dbReference type="Gene3D" id="2.20.28.10">
    <property type="match status" value="1"/>
</dbReference>
<feature type="compositionally biased region" description="Low complexity" evidence="12">
    <location>
        <begin position="80"/>
        <end position="95"/>
    </location>
</feature>
<dbReference type="InterPro" id="IPR008047">
    <property type="entry name" value="MCM_4"/>
</dbReference>
<dbReference type="FunFam" id="3.40.50.300:FF:000217">
    <property type="entry name" value="DNA helicase"/>
    <property type="match status" value="1"/>
</dbReference>
<dbReference type="Pfam" id="PF17855">
    <property type="entry name" value="MCM_lid"/>
    <property type="match status" value="1"/>
</dbReference>
<keyword evidence="15" id="KW-1185">Reference proteome</keyword>
<evidence type="ECO:0000256" key="11">
    <source>
        <dbReference type="RuleBase" id="RU368062"/>
    </source>
</evidence>
<evidence type="ECO:0000256" key="9">
    <source>
        <dbReference type="ARBA" id="ARBA00023242"/>
    </source>
</evidence>
<feature type="domain" description="MCM C-terminal AAA(+) ATPase" evidence="13">
    <location>
        <begin position="558"/>
        <end position="769"/>
    </location>
</feature>
<dbReference type="InterPro" id="IPR041562">
    <property type="entry name" value="MCM_lid"/>
</dbReference>
<dbReference type="GO" id="GO:0097373">
    <property type="term" value="C:MCM core complex"/>
    <property type="evidence" value="ECO:0007669"/>
    <property type="project" value="UniProtKB-ARBA"/>
</dbReference>
<dbReference type="Pfam" id="PF14551">
    <property type="entry name" value="MCM_N"/>
    <property type="match status" value="1"/>
</dbReference>
<dbReference type="EC" id="3.6.4.12" evidence="11"/>
<dbReference type="GO" id="GO:0003697">
    <property type="term" value="F:single-stranded DNA binding"/>
    <property type="evidence" value="ECO:0007669"/>
    <property type="project" value="TreeGrafter"/>
</dbReference>
<evidence type="ECO:0000256" key="4">
    <source>
        <dbReference type="ARBA" id="ARBA00022741"/>
    </source>
</evidence>
<keyword evidence="8 10" id="KW-0238">DNA-binding</keyword>
<evidence type="ECO:0000256" key="1">
    <source>
        <dbReference type="ARBA" id="ARBA00004123"/>
    </source>
</evidence>
<gene>
    <name evidence="14" type="ORF">D9615_003349</name>
</gene>
<comment type="similarity">
    <text evidence="2 10">Belongs to the MCM family.</text>
</comment>
<dbReference type="SUPFAM" id="SSF52540">
    <property type="entry name" value="P-loop containing nucleoside triphosphate hydrolases"/>
    <property type="match status" value="1"/>
</dbReference>
<dbReference type="Gene3D" id="2.40.50.140">
    <property type="entry name" value="Nucleic acid-binding proteins"/>
    <property type="match status" value="1"/>
</dbReference>
<dbReference type="GO" id="GO:0005524">
    <property type="term" value="F:ATP binding"/>
    <property type="evidence" value="ECO:0007669"/>
    <property type="project" value="UniProtKB-UniRule"/>
</dbReference>
<evidence type="ECO:0000313" key="14">
    <source>
        <dbReference type="EMBL" id="KAF5384063.1"/>
    </source>
</evidence>
<dbReference type="InterPro" id="IPR001208">
    <property type="entry name" value="MCM_dom"/>
</dbReference>
<dbReference type="GO" id="GO:0017116">
    <property type="term" value="F:single-stranded DNA helicase activity"/>
    <property type="evidence" value="ECO:0007669"/>
    <property type="project" value="TreeGrafter"/>
</dbReference>
<dbReference type="PROSITE" id="PS00847">
    <property type="entry name" value="MCM_1"/>
    <property type="match status" value="1"/>
</dbReference>
<keyword evidence="5 11" id="KW-0378">Hydrolase</keyword>
<evidence type="ECO:0000256" key="3">
    <source>
        <dbReference type="ARBA" id="ARBA00022705"/>
    </source>
</evidence>
<dbReference type="InterPro" id="IPR033762">
    <property type="entry name" value="MCM_OB"/>
</dbReference>
<keyword evidence="3 11" id="KW-0235">DNA replication</keyword>
<evidence type="ECO:0000313" key="15">
    <source>
        <dbReference type="Proteomes" id="UP000565441"/>
    </source>
</evidence>
<keyword evidence="4 10" id="KW-0547">Nucleotide-binding</keyword>
<dbReference type="GO" id="GO:0006271">
    <property type="term" value="P:DNA strand elongation involved in DNA replication"/>
    <property type="evidence" value="ECO:0007669"/>
    <property type="project" value="TreeGrafter"/>
</dbReference>
<dbReference type="Proteomes" id="UP000565441">
    <property type="component" value="Unassembled WGS sequence"/>
</dbReference>
<sequence length="977" mass="107269">MSSPPAIDFPTSEGDIDMEDGAQSSMPQVQEPLFLAGTPSAAGTPTRRWGSNAPDSTPLRGATARRAVGLSTPKRTPLFAPESSSPLAFPSSSPAKTPRRRVDIPSERPSDSDPLDFPSSPITARTPRNRRGDIHSSLSITPSRSALAPRRLDFNTSRRDFNDLSSDVTPLDVPLSSVPQLSAPAAPSDEPDEIRAIWGTTVNLAETMKLFREFLKGFKPKYRAAHDRELGLQTRIFSTPEEGEVALYETYLRRMRQMGDTNLNLDMTNLLAYPPSRKLHSQLFKFPQEVIPAMDQVLKDLMLEIADLDQQTGMEGMEGADGEAEIADIMGRVYKVRPFGLPAVNMRDLNPTDTDKLVCIKGLVIRATPVIPDMKVAFFRCLTCSHTVQVEIDRGKIEEPARCPRDVCASVGSMSLVHNRCEFADRQVIRLQETPDAVPDGQTPHTVSLSVYDELVDVSKPGDRLVVSGIFRSIPVRVNPRQRTLKSLFKTYLDVVHVKLGGGGTLGFDRSTRPAGGDRLPGVGDGAEEDDESGVEGQRTRRAEVEAKLLELSRRPGIYELLARSLAPSIWEMDDVKKGILLQLFGGTNKSIARGGGGGGPRYRGDINVLLVGDPGTSKSQILQYVHKIAPRGVYTSGKGSSAVGLTAYVTRDPDSKQLVLESGALVLSDGGVCCIDEFDKMSDATRSVLHEVMEQQTVSIAKAGIITTLNARTSIIAAANPVGSKYDVNLPITRNIDLPPTLISRFDLLYLVLDRVDEAMDRKLAQHLVGLYLEDTPIRDTEDILPLQELSAYIDYARSKIHPIITEAAGTELVSSYVEMRNMGDDPRASEKRITATTRQLESMIRLSEAHARMRFSEFVELQDVKEACRLMREAIRTSAMDPRTGKIDMGMLNTGTGQGQRKMRDDMRKEVLGLLQGAGGARGIKWSEAIKRLGDQSSVKVDAAEFTEVIKGLENEGLVRVVGERDKRMIRRIEG</sequence>
<evidence type="ECO:0000256" key="6">
    <source>
        <dbReference type="ARBA" id="ARBA00022806"/>
    </source>
</evidence>
<evidence type="ECO:0000256" key="8">
    <source>
        <dbReference type="ARBA" id="ARBA00023125"/>
    </source>
</evidence>
<dbReference type="Pfam" id="PF00493">
    <property type="entry name" value="MCM"/>
    <property type="match status" value="1"/>
</dbReference>
<dbReference type="Gene3D" id="3.30.1640.10">
    <property type="entry name" value="mini-chromosome maintenance (MCM) complex, chain A, domain 1"/>
    <property type="match status" value="1"/>
</dbReference>
<dbReference type="PANTHER" id="PTHR11630:SF66">
    <property type="entry name" value="DNA REPLICATION LICENSING FACTOR MCM4"/>
    <property type="match status" value="1"/>
</dbReference>
<dbReference type="InterPro" id="IPR012340">
    <property type="entry name" value="NA-bd_OB-fold"/>
</dbReference>
<dbReference type="PANTHER" id="PTHR11630">
    <property type="entry name" value="DNA REPLICATION LICENSING FACTOR MCM FAMILY MEMBER"/>
    <property type="match status" value="1"/>
</dbReference>
<dbReference type="GO" id="GO:0005656">
    <property type="term" value="C:nuclear pre-replicative complex"/>
    <property type="evidence" value="ECO:0007669"/>
    <property type="project" value="UniProtKB-ARBA"/>
</dbReference>
<keyword evidence="7 10" id="KW-0067">ATP-binding</keyword>
<comment type="function">
    <text evidence="11">Acts as component of the MCM2-7 complex (MCM complex) which is the replicative helicase essential for 'once per cell cycle' DNA replication initiation and elongation in eukaryotic cells. The active ATPase sites in the MCM2-7 ring are formed through the interaction surfaces of two neighboring subunits such that a critical structure of a conserved arginine finger motif is provided in trans relative to the ATP-binding site of the Walker A box of the adjacent subunit. The six ATPase active sites, however, are likely to contribute differentially to the complex helicase activity.</text>
</comment>
<dbReference type="GO" id="GO:0042555">
    <property type="term" value="C:MCM complex"/>
    <property type="evidence" value="ECO:0007669"/>
    <property type="project" value="UniProtKB-UniRule"/>
</dbReference>
<protein>
    <recommendedName>
        <fullName evidence="11">DNA replication licensing factor MCM4</fullName>
        <ecNumber evidence="11">3.6.4.12</ecNumber>
    </recommendedName>
</protein>
<evidence type="ECO:0000256" key="2">
    <source>
        <dbReference type="ARBA" id="ARBA00008010"/>
    </source>
</evidence>
<dbReference type="GO" id="GO:0016787">
    <property type="term" value="F:hydrolase activity"/>
    <property type="evidence" value="ECO:0007669"/>
    <property type="project" value="UniProtKB-KW"/>
</dbReference>
<feature type="region of interest" description="Disordered" evidence="12">
    <location>
        <begin position="158"/>
        <end position="190"/>
    </location>
</feature>
<dbReference type="AlphaFoldDB" id="A0A8H5HIN0"/>
<keyword evidence="9 11" id="KW-0539">Nucleus</keyword>
<comment type="caution">
    <text evidence="14">The sequence shown here is derived from an EMBL/GenBank/DDBJ whole genome shotgun (WGS) entry which is preliminary data.</text>
</comment>
<organism evidence="14 15">
    <name type="scientific">Tricholomella constricta</name>
    <dbReference type="NCBI Taxonomy" id="117010"/>
    <lineage>
        <taxon>Eukaryota</taxon>
        <taxon>Fungi</taxon>
        <taxon>Dikarya</taxon>
        <taxon>Basidiomycota</taxon>
        <taxon>Agaricomycotina</taxon>
        <taxon>Agaricomycetes</taxon>
        <taxon>Agaricomycetidae</taxon>
        <taxon>Agaricales</taxon>
        <taxon>Tricholomatineae</taxon>
        <taxon>Lyophyllaceae</taxon>
        <taxon>Tricholomella</taxon>
    </lineage>
</organism>
<dbReference type="Pfam" id="PF17207">
    <property type="entry name" value="MCM_OB"/>
    <property type="match status" value="1"/>
</dbReference>
<dbReference type="SMART" id="SM00350">
    <property type="entry name" value="MCM"/>
    <property type="match status" value="1"/>
</dbReference>
<reference evidence="14 15" key="1">
    <citation type="journal article" date="2020" name="ISME J.">
        <title>Uncovering the hidden diversity of litter-decomposition mechanisms in mushroom-forming fungi.</title>
        <authorList>
            <person name="Floudas D."/>
            <person name="Bentzer J."/>
            <person name="Ahren D."/>
            <person name="Johansson T."/>
            <person name="Persson P."/>
            <person name="Tunlid A."/>
        </authorList>
    </citation>
    <scope>NUCLEOTIDE SEQUENCE [LARGE SCALE GENOMIC DNA]</scope>
    <source>
        <strain evidence="14 15">CBS 661.87</strain>
    </source>
</reference>
<feature type="region of interest" description="Disordered" evidence="12">
    <location>
        <begin position="1"/>
        <end position="142"/>
    </location>
</feature>
<dbReference type="OrthoDB" id="10251574at2759"/>
<dbReference type="PROSITE" id="PS50051">
    <property type="entry name" value="MCM_2"/>
    <property type="match status" value="1"/>
</dbReference>
<dbReference type="PRINTS" id="PR01657">
    <property type="entry name" value="MCMFAMILY"/>
</dbReference>
<name>A0A8H5HIN0_9AGAR</name>
<dbReference type="SUPFAM" id="SSF50249">
    <property type="entry name" value="Nucleic acid-binding proteins"/>
    <property type="match status" value="1"/>
</dbReference>
<dbReference type="InterPro" id="IPR027925">
    <property type="entry name" value="MCM_N"/>
</dbReference>
<evidence type="ECO:0000256" key="7">
    <source>
        <dbReference type="ARBA" id="ARBA00022840"/>
    </source>
</evidence>
<comment type="subcellular location">
    <subcellularLocation>
        <location evidence="1">Nucleus</location>
    </subcellularLocation>
</comment>
<dbReference type="InterPro" id="IPR031327">
    <property type="entry name" value="MCM"/>
</dbReference>